<evidence type="ECO:0000313" key="3">
    <source>
        <dbReference type="Proteomes" id="UP000477083"/>
    </source>
</evidence>
<proteinExistence type="predicted"/>
<name>A0A6L8VN66_9RHOB</name>
<organism evidence="2 3">
    <name type="scientific">Frigidibacter albus</name>
    <dbReference type="NCBI Taxonomy" id="1465486"/>
    <lineage>
        <taxon>Bacteria</taxon>
        <taxon>Pseudomonadati</taxon>
        <taxon>Pseudomonadota</taxon>
        <taxon>Alphaproteobacteria</taxon>
        <taxon>Rhodobacterales</taxon>
        <taxon>Paracoccaceae</taxon>
        <taxon>Frigidibacter</taxon>
    </lineage>
</organism>
<dbReference type="Proteomes" id="UP000477083">
    <property type="component" value="Unassembled WGS sequence"/>
</dbReference>
<feature type="domain" description="ORC1/DEAH AAA+ ATPase" evidence="1">
    <location>
        <begin position="55"/>
        <end position="191"/>
    </location>
</feature>
<dbReference type="InterPro" id="IPR052026">
    <property type="entry name" value="ExeA_AAA_ATPase_DNA-bind"/>
</dbReference>
<dbReference type="EMBL" id="WWNR01000022">
    <property type="protein sequence ID" value="MZQ91261.1"/>
    <property type="molecule type" value="Genomic_DNA"/>
</dbReference>
<dbReference type="InterPro" id="IPR049945">
    <property type="entry name" value="AAA_22"/>
</dbReference>
<protein>
    <submittedName>
        <fullName evidence="2">AAA family ATPase</fullName>
    </submittedName>
</protein>
<evidence type="ECO:0000259" key="1">
    <source>
        <dbReference type="Pfam" id="PF13401"/>
    </source>
</evidence>
<dbReference type="SUPFAM" id="SSF52540">
    <property type="entry name" value="P-loop containing nucleoside triphosphate hydrolases"/>
    <property type="match status" value="1"/>
</dbReference>
<dbReference type="RefSeq" id="WP_161348644.1">
    <property type="nucleotide sequence ID" value="NZ_BMGW01000022.1"/>
</dbReference>
<dbReference type="PANTHER" id="PTHR35894:SF1">
    <property type="entry name" value="PHOSPHORIBULOKINASE _ URIDINE KINASE FAMILY"/>
    <property type="match status" value="1"/>
</dbReference>
<dbReference type="OrthoDB" id="5288220at2"/>
<dbReference type="PANTHER" id="PTHR35894">
    <property type="entry name" value="GENERAL SECRETION PATHWAY PROTEIN A-RELATED"/>
    <property type="match status" value="1"/>
</dbReference>
<accession>A0A6L8VN66</accession>
<dbReference type="AlphaFoldDB" id="A0A6L8VN66"/>
<dbReference type="Gene3D" id="3.40.50.300">
    <property type="entry name" value="P-loop containing nucleotide triphosphate hydrolases"/>
    <property type="match status" value="1"/>
</dbReference>
<comment type="caution">
    <text evidence="2">The sequence shown here is derived from an EMBL/GenBank/DDBJ whole genome shotgun (WGS) entry which is preliminary data.</text>
</comment>
<sequence>MNPFVIDTVVAAQSSVSDSHFPLQRATDLQHALATIFSRHLGNVRGGRRFESEGLLVTGQSGSGKTEEVDRLVNAFNASEAMMPSGMPARFVSCVLDGKVAWKELGRETLRGLGYPISDKSRATQVQIWRQVVVQAREQGVVGIYYDEAQHILRGKSDAECLAILDSFKTLMKSPQWPLMLILTGVPELAGQVKREPQLFRLINHVNFEDITPPDDYRIVHEMVSSYAIHARIELDADLTSFDFYDRLATAGAFRWGLVIQLTINAILEAAAQGATTLSREHFIKVWAMKTDVNEVAGPFLHPGYTTMFRKDRPFQVSLPT</sequence>
<reference evidence="2 3" key="1">
    <citation type="submission" date="2020-01" db="EMBL/GenBank/DDBJ databases">
        <title>Frigidibacter albus SP32T (=CGMCC 1.13995T).</title>
        <authorList>
            <person name="Liao X."/>
        </authorList>
    </citation>
    <scope>NUCLEOTIDE SEQUENCE [LARGE SCALE GENOMIC DNA]</scope>
    <source>
        <strain evidence="2 3">SP32</strain>
    </source>
</reference>
<evidence type="ECO:0000313" key="2">
    <source>
        <dbReference type="EMBL" id="MZQ91261.1"/>
    </source>
</evidence>
<gene>
    <name evidence="2" type="ORF">GS660_19425</name>
</gene>
<dbReference type="Pfam" id="PF13401">
    <property type="entry name" value="AAA_22"/>
    <property type="match status" value="1"/>
</dbReference>
<dbReference type="GO" id="GO:0016887">
    <property type="term" value="F:ATP hydrolysis activity"/>
    <property type="evidence" value="ECO:0007669"/>
    <property type="project" value="InterPro"/>
</dbReference>
<keyword evidence="3" id="KW-1185">Reference proteome</keyword>
<dbReference type="InterPro" id="IPR027417">
    <property type="entry name" value="P-loop_NTPase"/>
</dbReference>